<name>A0A1Q8RLN2_9PEZI</name>
<dbReference type="OrthoDB" id="61113at2759"/>
<evidence type="ECO:0000313" key="2">
    <source>
        <dbReference type="EMBL" id="OLN85093.1"/>
    </source>
</evidence>
<protein>
    <submittedName>
        <fullName evidence="2">Uncharacterized protein</fullName>
    </submittedName>
</protein>
<evidence type="ECO:0000313" key="3">
    <source>
        <dbReference type="Proteomes" id="UP000186583"/>
    </source>
</evidence>
<gene>
    <name evidence="2" type="ORF">CCHL11_06274</name>
</gene>
<dbReference type="AlphaFoldDB" id="A0A1Q8RLN2"/>
<dbReference type="Proteomes" id="UP000186583">
    <property type="component" value="Unassembled WGS sequence"/>
</dbReference>
<dbReference type="EMBL" id="MPGH01000183">
    <property type="protein sequence ID" value="OLN85093.1"/>
    <property type="molecule type" value="Genomic_DNA"/>
</dbReference>
<comment type="caution">
    <text evidence="2">The sequence shown here is derived from an EMBL/GenBank/DDBJ whole genome shotgun (WGS) entry which is preliminary data.</text>
</comment>
<feature type="region of interest" description="Disordered" evidence="1">
    <location>
        <begin position="96"/>
        <end position="127"/>
    </location>
</feature>
<organism evidence="2 3">
    <name type="scientific">Colletotrichum chlorophyti</name>
    <dbReference type="NCBI Taxonomy" id="708187"/>
    <lineage>
        <taxon>Eukaryota</taxon>
        <taxon>Fungi</taxon>
        <taxon>Dikarya</taxon>
        <taxon>Ascomycota</taxon>
        <taxon>Pezizomycotina</taxon>
        <taxon>Sordariomycetes</taxon>
        <taxon>Hypocreomycetidae</taxon>
        <taxon>Glomerellales</taxon>
        <taxon>Glomerellaceae</taxon>
        <taxon>Colletotrichum</taxon>
    </lineage>
</organism>
<proteinExistence type="predicted"/>
<sequence>MPIAISTPTPSEAPQIASIHISSMSTNPLLPLQFPTPGSLTDLAAHLAADAIAHLSQTPPRILVARVPDHFPSPAAGTRTTVASFAKWDIVRPPHLGSRRLEPATAGAAGDVGGQRLHDDDGDNEEWPASANREYLTAYSSASSAARKEAMGSRPYLL</sequence>
<evidence type="ECO:0000256" key="1">
    <source>
        <dbReference type="SAM" id="MobiDB-lite"/>
    </source>
</evidence>
<accession>A0A1Q8RLN2</accession>
<keyword evidence="3" id="KW-1185">Reference proteome</keyword>
<reference evidence="2 3" key="1">
    <citation type="submission" date="2016-11" db="EMBL/GenBank/DDBJ databases">
        <title>Draft Genome Assembly of Colletotrichum chlorophyti a pathogen of herbaceous plants.</title>
        <authorList>
            <person name="Gan P."/>
            <person name="Narusaka M."/>
            <person name="Tsushima A."/>
            <person name="Narusaka Y."/>
            <person name="Takano Y."/>
            <person name="Shirasu K."/>
        </authorList>
    </citation>
    <scope>NUCLEOTIDE SEQUENCE [LARGE SCALE GENOMIC DNA]</scope>
    <source>
        <strain evidence="2 3">NTL11</strain>
    </source>
</reference>